<dbReference type="Pfam" id="PF02661">
    <property type="entry name" value="Fic"/>
    <property type="match status" value="1"/>
</dbReference>
<proteinExistence type="predicted"/>
<feature type="domain" description="Fido" evidence="1">
    <location>
        <begin position="107"/>
        <end position="133"/>
    </location>
</feature>
<dbReference type="InterPro" id="IPR003812">
    <property type="entry name" value="Fido"/>
</dbReference>
<dbReference type="InterPro" id="IPR036597">
    <property type="entry name" value="Fido-like_dom_sf"/>
</dbReference>
<dbReference type="EMBL" id="LAZR01019198">
    <property type="protein sequence ID" value="KKL93403.1"/>
    <property type="molecule type" value="Genomic_DNA"/>
</dbReference>
<dbReference type="Gene3D" id="1.10.3290.10">
    <property type="entry name" value="Fido-like domain"/>
    <property type="match status" value="1"/>
</dbReference>
<name>A0A0F9G428_9ZZZZ</name>
<reference evidence="2" key="1">
    <citation type="journal article" date="2015" name="Nature">
        <title>Complex archaea that bridge the gap between prokaryotes and eukaryotes.</title>
        <authorList>
            <person name="Spang A."/>
            <person name="Saw J.H."/>
            <person name="Jorgensen S.L."/>
            <person name="Zaremba-Niedzwiedzka K."/>
            <person name="Martijn J."/>
            <person name="Lind A.E."/>
            <person name="van Eijk R."/>
            <person name="Schleper C."/>
            <person name="Guy L."/>
            <person name="Ettema T.J."/>
        </authorList>
    </citation>
    <scope>NUCLEOTIDE SEQUENCE</scope>
</reference>
<dbReference type="AlphaFoldDB" id="A0A0F9G428"/>
<sequence>MNVIAVHNFIRAEVERQGFDLDTAEGMVRVSWMGLAWDYARMRESGGDKPSVYDILEMAYTIEPVRNARGFRQGPVIVRGQNVVDWRNVPNALHRLWKHGQHLSPIQFYTEFELIHPFNDGNGRVGAILYNWLNGTLEDPEAPADMFTGTGRGERIIEEEEGCCQPWWEVCCTKDGS</sequence>
<accession>A0A0F9G428</accession>
<protein>
    <recommendedName>
        <fullName evidence="1">Fido domain-containing protein</fullName>
    </recommendedName>
</protein>
<evidence type="ECO:0000259" key="1">
    <source>
        <dbReference type="Pfam" id="PF02661"/>
    </source>
</evidence>
<feature type="non-terminal residue" evidence="2">
    <location>
        <position position="177"/>
    </location>
</feature>
<organism evidence="2">
    <name type="scientific">marine sediment metagenome</name>
    <dbReference type="NCBI Taxonomy" id="412755"/>
    <lineage>
        <taxon>unclassified sequences</taxon>
        <taxon>metagenomes</taxon>
        <taxon>ecological metagenomes</taxon>
    </lineage>
</organism>
<evidence type="ECO:0000313" key="2">
    <source>
        <dbReference type="EMBL" id="KKL93403.1"/>
    </source>
</evidence>
<comment type="caution">
    <text evidence="2">The sequence shown here is derived from an EMBL/GenBank/DDBJ whole genome shotgun (WGS) entry which is preliminary data.</text>
</comment>
<dbReference type="SUPFAM" id="SSF140931">
    <property type="entry name" value="Fic-like"/>
    <property type="match status" value="1"/>
</dbReference>
<gene>
    <name evidence="2" type="ORF">LCGC14_1874990</name>
</gene>